<dbReference type="EMBL" id="NMWU01000025">
    <property type="protein sequence ID" value="PLS30750.1"/>
    <property type="molecule type" value="Genomic_DNA"/>
</dbReference>
<sequence>MARHRKEKTFVLQRFTRRQWMGVAGGLTVVALMVGGGLATQNFYRRENAGTGSTITAYSATKSDEVSAFQAASRGDVRTAIKEGRGGADANTSYVKVVINGDSRVVLGENFTTVKSVLEQGGITLESGDTVSPSLTTKVSESTVIKIERSGSTVETTESEIPFNTVEEKTDSLPAGTKQVKTEGKKGVMARTNLVTKAGSKVVSSNTISSWVKTAPTNKVVLVGTGVASSSSGSSNSGSSSGGSSGSTSVGTTAPVGEMQQWAHNYLISSGYSEADFTGLVYIINHESGWDPHSTNPSSGAYGLPQALPGSKMASAGPDWQNNYQTQLKWFISYCNERYGGIQGAYSFWLSHSWY</sequence>
<feature type="region of interest" description="Disordered" evidence="2">
    <location>
        <begin position="227"/>
        <end position="253"/>
    </location>
</feature>
<dbReference type="SMART" id="SM01208">
    <property type="entry name" value="G5"/>
    <property type="match status" value="1"/>
</dbReference>
<dbReference type="AlphaFoldDB" id="A0A2N5J963"/>
<dbReference type="Pfam" id="PF07501">
    <property type="entry name" value="G5"/>
    <property type="match status" value="1"/>
</dbReference>
<keyword evidence="1" id="KW-0732">Signal</keyword>
<feature type="transmembrane region" description="Helical" evidence="3">
    <location>
        <begin position="20"/>
        <end position="39"/>
    </location>
</feature>
<gene>
    <name evidence="5" type="ORF">Uis1B_1462</name>
</gene>
<proteinExistence type="predicted"/>
<dbReference type="Gene3D" id="2.20.230.10">
    <property type="entry name" value="Resuscitation-promoting factor rpfb"/>
    <property type="match status" value="1"/>
</dbReference>
<evidence type="ECO:0000256" key="1">
    <source>
        <dbReference type="ARBA" id="ARBA00022729"/>
    </source>
</evidence>
<evidence type="ECO:0000313" key="6">
    <source>
        <dbReference type="Proteomes" id="UP000235050"/>
    </source>
</evidence>
<dbReference type="InterPro" id="IPR041219">
    <property type="entry name" value="Phage_lysozyme2"/>
</dbReference>
<evidence type="ECO:0000313" key="5">
    <source>
        <dbReference type="EMBL" id="PLS30750.1"/>
    </source>
</evidence>
<keyword evidence="3" id="KW-0472">Membrane</keyword>
<evidence type="ECO:0000256" key="2">
    <source>
        <dbReference type="SAM" id="MobiDB-lite"/>
    </source>
</evidence>
<keyword evidence="3" id="KW-0812">Transmembrane</keyword>
<name>A0A2N5J963_9BIFI</name>
<dbReference type="RefSeq" id="WP_101617032.1">
    <property type="nucleotide sequence ID" value="NZ_NMWU01000025.1"/>
</dbReference>
<dbReference type="Pfam" id="PF18013">
    <property type="entry name" value="Phage_lysozyme2"/>
    <property type="match status" value="1"/>
</dbReference>
<dbReference type="InterPro" id="IPR023346">
    <property type="entry name" value="Lysozyme-like_dom_sf"/>
</dbReference>
<feature type="compositionally biased region" description="Low complexity" evidence="2">
    <location>
        <begin position="227"/>
        <end position="239"/>
    </location>
</feature>
<keyword evidence="3" id="KW-1133">Transmembrane helix</keyword>
<dbReference type="Pfam" id="PF03990">
    <property type="entry name" value="DUF348"/>
    <property type="match status" value="1"/>
</dbReference>
<keyword evidence="6" id="KW-1185">Reference proteome</keyword>
<accession>A0A2N5J963</accession>
<dbReference type="PROSITE" id="PS51109">
    <property type="entry name" value="G5"/>
    <property type="match status" value="1"/>
</dbReference>
<organism evidence="5 6">
    <name type="scientific">Bifidobacterium margollesii</name>
    <dbReference type="NCBI Taxonomy" id="2020964"/>
    <lineage>
        <taxon>Bacteria</taxon>
        <taxon>Bacillati</taxon>
        <taxon>Actinomycetota</taxon>
        <taxon>Actinomycetes</taxon>
        <taxon>Bifidobacteriales</taxon>
        <taxon>Bifidobacteriaceae</taxon>
        <taxon>Bifidobacterium</taxon>
    </lineage>
</organism>
<evidence type="ECO:0000256" key="3">
    <source>
        <dbReference type="SAM" id="Phobius"/>
    </source>
</evidence>
<dbReference type="InterPro" id="IPR011098">
    <property type="entry name" value="G5_dom"/>
</dbReference>
<dbReference type="OrthoDB" id="9766277at2"/>
<dbReference type="Proteomes" id="UP000235050">
    <property type="component" value="Unassembled WGS sequence"/>
</dbReference>
<dbReference type="InterPro" id="IPR007137">
    <property type="entry name" value="DUF348"/>
</dbReference>
<reference evidence="5 6" key="1">
    <citation type="submission" date="2017-07" db="EMBL/GenBank/DDBJ databases">
        <title>Bifidobacterium novel species.</title>
        <authorList>
            <person name="Lugli G.A."/>
            <person name="Milani C."/>
            <person name="Duranti S."/>
            <person name="Mangifesta M."/>
        </authorList>
    </citation>
    <scope>NUCLEOTIDE SEQUENCE [LARGE SCALE GENOMIC DNA]</scope>
    <source>
        <strain evidence="6">Uis1B</strain>
    </source>
</reference>
<dbReference type="Gene3D" id="1.10.530.10">
    <property type="match status" value="1"/>
</dbReference>
<evidence type="ECO:0000259" key="4">
    <source>
        <dbReference type="PROSITE" id="PS51109"/>
    </source>
</evidence>
<comment type="caution">
    <text evidence="5">The sequence shown here is derived from an EMBL/GenBank/DDBJ whole genome shotgun (WGS) entry which is preliminary data.</text>
</comment>
<feature type="domain" description="G5" evidence="4">
    <location>
        <begin position="147"/>
        <end position="227"/>
    </location>
</feature>
<dbReference type="SUPFAM" id="SSF53955">
    <property type="entry name" value="Lysozyme-like"/>
    <property type="match status" value="1"/>
</dbReference>
<protein>
    <submittedName>
        <fullName evidence="5">Membrane-bound transglycosylase</fullName>
    </submittedName>
</protein>